<gene>
    <name evidence="1" type="ORF">ACFYKX_01070</name>
</gene>
<evidence type="ECO:0000313" key="2">
    <source>
        <dbReference type="Proteomes" id="UP001601059"/>
    </source>
</evidence>
<protein>
    <submittedName>
        <fullName evidence="1">Uncharacterized protein</fullName>
    </submittedName>
</protein>
<comment type="caution">
    <text evidence="1">The sequence shown here is derived from an EMBL/GenBank/DDBJ whole genome shotgun (WGS) entry which is preliminary data.</text>
</comment>
<organism evidence="1 2">
    <name type="scientific">Cytobacillus spartinae</name>
    <dbReference type="NCBI Taxonomy" id="3299023"/>
    <lineage>
        <taxon>Bacteria</taxon>
        <taxon>Bacillati</taxon>
        <taxon>Bacillota</taxon>
        <taxon>Bacilli</taxon>
        <taxon>Bacillales</taxon>
        <taxon>Bacillaceae</taxon>
        <taxon>Cytobacillus</taxon>
    </lineage>
</organism>
<accession>A0ABW6K646</accession>
<reference evidence="1 2" key="1">
    <citation type="submission" date="2024-08" db="EMBL/GenBank/DDBJ databases">
        <title>Two novel Cytobacillus novel species.</title>
        <authorList>
            <person name="Liu G."/>
        </authorList>
    </citation>
    <scope>NUCLEOTIDE SEQUENCE [LARGE SCALE GENOMIC DNA]</scope>
    <source>
        <strain evidence="1 2">FJAT-54145</strain>
    </source>
</reference>
<proteinExistence type="predicted"/>
<dbReference type="EMBL" id="JBIACK010000001">
    <property type="protein sequence ID" value="MFE8699204.1"/>
    <property type="molecule type" value="Genomic_DNA"/>
</dbReference>
<dbReference type="RefSeq" id="WP_389357214.1">
    <property type="nucleotide sequence ID" value="NZ_JBIACK010000001.1"/>
</dbReference>
<keyword evidence="2" id="KW-1185">Reference proteome</keyword>
<sequence length="83" mass="9537">MRRVRETQMQPVIGQAWSGKHVVLIHCTENNQYLNLYKSFHAPIEPPRRNCAETLAQLLSIGYQLKSISPLSPGKVQYFLVLE</sequence>
<name>A0ABW6K646_9BACI</name>
<evidence type="ECO:0000313" key="1">
    <source>
        <dbReference type="EMBL" id="MFE8699204.1"/>
    </source>
</evidence>
<dbReference type="Proteomes" id="UP001601059">
    <property type="component" value="Unassembled WGS sequence"/>
</dbReference>